<dbReference type="PANTHER" id="PTHR24291">
    <property type="entry name" value="CYTOCHROME P450 FAMILY 4"/>
    <property type="match status" value="1"/>
</dbReference>
<feature type="binding site" description="axial binding residue" evidence="7">
    <location>
        <position position="217"/>
    </location>
    <ligand>
        <name>heme</name>
        <dbReference type="ChEBI" id="CHEBI:30413"/>
    </ligand>
    <ligandPart>
        <name>Fe</name>
        <dbReference type="ChEBI" id="CHEBI:18248"/>
    </ligandPart>
</feature>
<keyword evidence="5 7" id="KW-0408">Iron</keyword>
<dbReference type="PRINTS" id="PR00385">
    <property type="entry name" value="P450"/>
</dbReference>
<evidence type="ECO:0000256" key="4">
    <source>
        <dbReference type="ARBA" id="ARBA00023002"/>
    </source>
</evidence>
<dbReference type="PROSITE" id="PS50902">
    <property type="entry name" value="FLAVODOXIN_LIKE"/>
    <property type="match status" value="1"/>
</dbReference>
<keyword evidence="6 8" id="KW-0503">Monooxygenase</keyword>
<dbReference type="InterPro" id="IPR029039">
    <property type="entry name" value="Flavoprotein-like_sf"/>
</dbReference>
<keyword evidence="12" id="KW-1185">Reference proteome</keyword>
<dbReference type="GO" id="GO:0005506">
    <property type="term" value="F:iron ion binding"/>
    <property type="evidence" value="ECO:0007669"/>
    <property type="project" value="InterPro"/>
</dbReference>
<comment type="caution">
    <text evidence="11">The sequence shown here is derived from an EMBL/GenBank/DDBJ whole genome shotgun (WGS) entry which is preliminary data.</text>
</comment>
<dbReference type="OrthoDB" id="1470350at2759"/>
<organism evidence="11 12">
    <name type="scientific">Lichtheimia corymbifera JMRC:FSU:9682</name>
    <dbReference type="NCBI Taxonomy" id="1263082"/>
    <lineage>
        <taxon>Eukaryota</taxon>
        <taxon>Fungi</taxon>
        <taxon>Fungi incertae sedis</taxon>
        <taxon>Mucoromycota</taxon>
        <taxon>Mucoromycotina</taxon>
        <taxon>Mucoromycetes</taxon>
        <taxon>Mucorales</taxon>
        <taxon>Lichtheimiaceae</taxon>
        <taxon>Lichtheimia</taxon>
    </lineage>
</organism>
<dbReference type="EMBL" id="CBTN010000006">
    <property type="protein sequence ID" value="CDH50444.1"/>
    <property type="molecule type" value="Genomic_DNA"/>
</dbReference>
<dbReference type="Gene3D" id="1.10.630.10">
    <property type="entry name" value="Cytochrome P450"/>
    <property type="match status" value="1"/>
</dbReference>
<gene>
    <name evidence="11" type="ORF">LCOR_02156.1</name>
</gene>
<evidence type="ECO:0000256" key="1">
    <source>
        <dbReference type="ARBA" id="ARBA00010617"/>
    </source>
</evidence>
<dbReference type="Proteomes" id="UP000027586">
    <property type="component" value="Unassembled WGS sequence"/>
</dbReference>
<dbReference type="InterPro" id="IPR036396">
    <property type="entry name" value="Cyt_P450_sf"/>
</dbReference>
<dbReference type="GO" id="GO:0016705">
    <property type="term" value="F:oxidoreductase activity, acting on paired donors, with incorporation or reduction of molecular oxygen"/>
    <property type="evidence" value="ECO:0007669"/>
    <property type="project" value="InterPro"/>
</dbReference>
<dbReference type="Gene3D" id="3.40.50.360">
    <property type="match status" value="1"/>
</dbReference>
<feature type="domain" description="Flavodoxin-like" evidence="10">
    <location>
        <begin position="323"/>
        <end position="479"/>
    </location>
</feature>
<dbReference type="Pfam" id="PF00067">
    <property type="entry name" value="p450"/>
    <property type="match status" value="1"/>
</dbReference>
<feature type="compositionally biased region" description="Low complexity" evidence="9">
    <location>
        <begin position="274"/>
        <end position="299"/>
    </location>
</feature>
<protein>
    <submittedName>
        <fullName evidence="11">Cytochrome p450</fullName>
    </submittedName>
</protein>
<dbReference type="PANTHER" id="PTHR24291:SF50">
    <property type="entry name" value="BIFUNCTIONAL ALBAFLAVENONE MONOOXYGENASE_TERPENE SYNTHASE"/>
    <property type="match status" value="1"/>
</dbReference>
<keyword evidence="4 8" id="KW-0560">Oxidoreductase</keyword>
<evidence type="ECO:0000259" key="10">
    <source>
        <dbReference type="PROSITE" id="PS50902"/>
    </source>
</evidence>
<proteinExistence type="inferred from homology"/>
<reference evidence="11" key="1">
    <citation type="submission" date="2013-08" db="EMBL/GenBank/DDBJ databases">
        <title>Gene expansion shapes genome architecture in the human pathogen Lichtheimia corymbifera: an evolutionary genomics analysis in the ancient terrestrial Mucorales (Mucoromycotina).</title>
        <authorList>
            <person name="Schwartze V.U."/>
            <person name="Winter S."/>
            <person name="Shelest E."/>
            <person name="Marcet-Houben M."/>
            <person name="Horn F."/>
            <person name="Wehner S."/>
            <person name="Hoffmann K."/>
            <person name="Riege K."/>
            <person name="Sammeth M."/>
            <person name="Nowrousian M."/>
            <person name="Valiante V."/>
            <person name="Linde J."/>
            <person name="Jacobsen I.D."/>
            <person name="Marz M."/>
            <person name="Brakhage A.A."/>
            <person name="Gabaldon T."/>
            <person name="Bocker S."/>
            <person name="Voigt K."/>
        </authorList>
    </citation>
    <scope>NUCLEOTIDE SEQUENCE [LARGE SCALE GENOMIC DNA]</scope>
    <source>
        <strain evidence="11">FSU 9682</strain>
    </source>
</reference>
<name>A0A068RKB6_9FUNG</name>
<dbReference type="InterPro" id="IPR008254">
    <property type="entry name" value="Flavodoxin/NO_synth"/>
</dbReference>
<evidence type="ECO:0000313" key="12">
    <source>
        <dbReference type="Proteomes" id="UP000027586"/>
    </source>
</evidence>
<evidence type="ECO:0000256" key="6">
    <source>
        <dbReference type="ARBA" id="ARBA00023033"/>
    </source>
</evidence>
<dbReference type="PROSITE" id="PS00086">
    <property type="entry name" value="CYTOCHROME_P450"/>
    <property type="match status" value="1"/>
</dbReference>
<dbReference type="InterPro" id="IPR001128">
    <property type="entry name" value="Cyt_P450"/>
</dbReference>
<evidence type="ECO:0000256" key="5">
    <source>
        <dbReference type="ARBA" id="ARBA00023004"/>
    </source>
</evidence>
<comment type="similarity">
    <text evidence="1 8">Belongs to the cytochrome P450 family.</text>
</comment>
<dbReference type="SUPFAM" id="SSF52218">
    <property type="entry name" value="Flavoproteins"/>
    <property type="match status" value="1"/>
</dbReference>
<sequence>MHPRIYLLRLWGYCLNHAVERTRQLGFIKHLPLERNRQFDRSVKLMNDIVDQVIKERKNEPEAGDEDEDLLGFMLNARDEHDLGLSDENIRCQVVAFLIAAHDTTANTLAWALYELSQNPKVEAKVLQEIANAGITHDEIPTVAQISELKYMHQVFKETLRKYPPLRQLGEYCKKDCIVPEVYPDPERFDPDRFSPEEEQRRSRFAWLPFSTGPRSCIGMAFALQEAKIVLAMLLHRYKFRYDGPPVDFDPQMATIKPKDFLVNILPRTDMPQSNTTTSSTPTTTTTTTTNAHDSSSSTLRPAAIPKVDIDPSRTAGIKFPPITFLYGSQTGTAQDYAAQLASQARGFDFDKVTFCEMDKWNVLETGKYNPPSSSAPQELVVISTATYNGQPLDCAERFSAFVIVFLTLCTASNTSFNSLERFPQQHLEPNSTSLPLQTWLPKASPPAINELQTTSCSIFNTFMMIATDSFTHLHLHCL</sequence>
<dbReference type="GO" id="GO:0010181">
    <property type="term" value="F:FMN binding"/>
    <property type="evidence" value="ECO:0007669"/>
    <property type="project" value="InterPro"/>
</dbReference>
<dbReference type="GO" id="GO:0004497">
    <property type="term" value="F:monooxygenase activity"/>
    <property type="evidence" value="ECO:0007669"/>
    <property type="project" value="UniProtKB-KW"/>
</dbReference>
<keyword evidence="2 7" id="KW-0349">Heme</keyword>
<dbReference type="STRING" id="1263082.A0A068RKB6"/>
<feature type="region of interest" description="Disordered" evidence="9">
    <location>
        <begin position="269"/>
        <end position="300"/>
    </location>
</feature>
<evidence type="ECO:0000256" key="8">
    <source>
        <dbReference type="RuleBase" id="RU000461"/>
    </source>
</evidence>
<evidence type="ECO:0000256" key="7">
    <source>
        <dbReference type="PIRSR" id="PIRSR602401-1"/>
    </source>
</evidence>
<evidence type="ECO:0000313" key="11">
    <source>
        <dbReference type="EMBL" id="CDH50444.1"/>
    </source>
</evidence>
<accession>A0A068RKB6</accession>
<keyword evidence="3 7" id="KW-0479">Metal-binding</keyword>
<dbReference type="InterPro" id="IPR017972">
    <property type="entry name" value="Cyt_P450_CS"/>
</dbReference>
<dbReference type="AlphaFoldDB" id="A0A068RKB6"/>
<evidence type="ECO:0000256" key="3">
    <source>
        <dbReference type="ARBA" id="ARBA00022723"/>
    </source>
</evidence>
<dbReference type="VEuPathDB" id="FungiDB:LCOR_02156.1"/>
<comment type="cofactor">
    <cofactor evidence="7">
        <name>heme</name>
        <dbReference type="ChEBI" id="CHEBI:30413"/>
    </cofactor>
</comment>
<dbReference type="InterPro" id="IPR002401">
    <property type="entry name" value="Cyt_P450_E_grp-I"/>
</dbReference>
<dbReference type="Pfam" id="PF00258">
    <property type="entry name" value="Flavodoxin_1"/>
    <property type="match status" value="1"/>
</dbReference>
<dbReference type="InterPro" id="IPR050196">
    <property type="entry name" value="Cytochrome_P450_Monoox"/>
</dbReference>
<dbReference type="PRINTS" id="PR00463">
    <property type="entry name" value="EP450I"/>
</dbReference>
<evidence type="ECO:0000256" key="9">
    <source>
        <dbReference type="SAM" id="MobiDB-lite"/>
    </source>
</evidence>
<evidence type="ECO:0000256" key="2">
    <source>
        <dbReference type="ARBA" id="ARBA00022617"/>
    </source>
</evidence>
<dbReference type="GO" id="GO:0020037">
    <property type="term" value="F:heme binding"/>
    <property type="evidence" value="ECO:0007669"/>
    <property type="project" value="InterPro"/>
</dbReference>
<dbReference type="SUPFAM" id="SSF48264">
    <property type="entry name" value="Cytochrome P450"/>
    <property type="match status" value="1"/>
</dbReference>